<feature type="region of interest" description="Disordered" evidence="2">
    <location>
        <begin position="876"/>
        <end position="897"/>
    </location>
</feature>
<sequence>METQKEEGQDLDRPDKDNPFSGQNPTEENKRGFPTAPKTVRNKFAMRNALRNATHTQNSRNSGKDSASDPKLEREIESLQKQAKRREAEFSKIKAVLEQKLELKDLQLIDLKENMEGQKDMYNSMLKALQNKSENTSYEQQLESIKEMQRKQDSEINEIRQKYEKQITDLKERINMQEFNEKSLKAQLKQEKGDYEQELQEKEKQKITLEKERSLEKLRDQIENMEEKHLRFVKDMEGNTSCDIEKLTQDYESKLNDIKYLKDQEVLSLKNQIRKLEEELLILREQEQSFQLNRDSEFENENVKVLDIRLSEINDKFADDMLASEKEIARLKRENGEKETKIEALHLAIEKLKSQMDTRLDEKDQKYSKLKDKFNDKCTELLKTQKKIKDNLNLKKRISDLKMVNSKLEKIKRDLKDSLKIKENELETERAFRQKAVYEERRKNKTKGEKMTKMRKEMDLQNIEIESLRRENNDTSMMTESRFFSPRPMRRKRSGDSSFLSPEPGATSYLANKNLDSSQYINDSTTYSRNARRLKSSSPSRTQLLVTTTKMKIGGLGRGGNSKRMIQISDEKSKLYDDSHIHCHGSGRHCEACNKKKWRIHQLKYDPDLLMKNRDMIKDVICLGCNKTYEMKPFLKHCRDCRLSNQVVNIDPFKYWQRDELKNSSREESENSKQRPSSYKMKLQQSCSSKRIKGRVISSPVCESRLGSSRSQSKLKSFNPAKDTPKIVMCDLDEASEDSRHINRKKNSDNELEVNEDAKASVENSSVIIKDDPSEENIDDEMEDKSFTSKFYGPVSKGVTQTEAQKLRDEITSMRSEYAQVLEQVNNMKNRYDQEADSKRDIEESLKNEIRALRSKIDPAESVAFELESDIRSNIGHTNFDYPSRLSNEKPLSEYAESTVEDYTIERKRNRRYK</sequence>
<feature type="coiled-coil region" evidence="1">
    <location>
        <begin position="804"/>
        <end position="856"/>
    </location>
</feature>
<feature type="region of interest" description="Disordered" evidence="2">
    <location>
        <begin position="1"/>
        <end position="88"/>
    </location>
</feature>
<proteinExistence type="predicted"/>
<organism evidence="3 4">
    <name type="scientific">Euplotes crassus</name>
    <dbReference type="NCBI Taxonomy" id="5936"/>
    <lineage>
        <taxon>Eukaryota</taxon>
        <taxon>Sar</taxon>
        <taxon>Alveolata</taxon>
        <taxon>Ciliophora</taxon>
        <taxon>Intramacronucleata</taxon>
        <taxon>Spirotrichea</taxon>
        <taxon>Hypotrichia</taxon>
        <taxon>Euplotida</taxon>
        <taxon>Euplotidae</taxon>
        <taxon>Moneuplotes</taxon>
    </lineage>
</organism>
<feature type="region of interest" description="Disordered" evidence="2">
    <location>
        <begin position="733"/>
        <end position="764"/>
    </location>
</feature>
<dbReference type="EMBL" id="CAMPGE010025541">
    <property type="protein sequence ID" value="CAI2383283.1"/>
    <property type="molecule type" value="Genomic_DNA"/>
</dbReference>
<keyword evidence="4" id="KW-1185">Reference proteome</keyword>
<evidence type="ECO:0000256" key="1">
    <source>
        <dbReference type="SAM" id="Coils"/>
    </source>
</evidence>
<feature type="compositionally biased region" description="Basic and acidic residues" evidence="2">
    <location>
        <begin position="661"/>
        <end position="673"/>
    </location>
</feature>
<feature type="region of interest" description="Disordered" evidence="2">
    <location>
        <begin position="661"/>
        <end position="692"/>
    </location>
</feature>
<feature type="compositionally biased region" description="Polar residues" evidence="2">
    <location>
        <begin position="51"/>
        <end position="61"/>
    </location>
</feature>
<accession>A0AAD1Y247</accession>
<gene>
    <name evidence="3" type="ORF">ECRASSUSDP1_LOCUS24780</name>
</gene>
<feature type="compositionally biased region" description="Basic and acidic residues" evidence="2">
    <location>
        <begin position="737"/>
        <end position="749"/>
    </location>
</feature>
<evidence type="ECO:0000313" key="4">
    <source>
        <dbReference type="Proteomes" id="UP001295684"/>
    </source>
</evidence>
<evidence type="ECO:0000313" key="3">
    <source>
        <dbReference type="EMBL" id="CAI2383283.1"/>
    </source>
</evidence>
<name>A0AAD1Y247_EUPCR</name>
<feature type="compositionally biased region" description="Basic and acidic residues" evidence="2">
    <location>
        <begin position="1"/>
        <end position="18"/>
    </location>
</feature>
<feature type="compositionally biased region" description="Basic and acidic residues" evidence="2">
    <location>
        <begin position="62"/>
        <end position="78"/>
    </location>
</feature>
<protein>
    <submittedName>
        <fullName evidence="3">Uncharacterized protein</fullName>
    </submittedName>
</protein>
<feature type="compositionally biased region" description="Polar residues" evidence="2">
    <location>
        <begin position="509"/>
        <end position="529"/>
    </location>
</feature>
<feature type="region of interest" description="Disordered" evidence="2">
    <location>
        <begin position="482"/>
        <end position="541"/>
    </location>
</feature>
<dbReference type="AlphaFoldDB" id="A0AAD1Y247"/>
<keyword evidence="1" id="KW-0175">Coiled coil</keyword>
<evidence type="ECO:0000256" key="2">
    <source>
        <dbReference type="SAM" id="MobiDB-lite"/>
    </source>
</evidence>
<comment type="caution">
    <text evidence="3">The sequence shown here is derived from an EMBL/GenBank/DDBJ whole genome shotgun (WGS) entry which is preliminary data.</text>
</comment>
<dbReference type="Proteomes" id="UP001295684">
    <property type="component" value="Unassembled WGS sequence"/>
</dbReference>
<reference evidence="3" key="1">
    <citation type="submission" date="2023-07" db="EMBL/GenBank/DDBJ databases">
        <authorList>
            <consortium name="AG Swart"/>
            <person name="Singh M."/>
            <person name="Singh A."/>
            <person name="Seah K."/>
            <person name="Emmerich C."/>
        </authorList>
    </citation>
    <scope>NUCLEOTIDE SEQUENCE</scope>
    <source>
        <strain evidence="3">DP1</strain>
    </source>
</reference>